<reference evidence="2" key="1">
    <citation type="submission" date="2017-01" db="EMBL/GenBank/DDBJ databases">
        <authorList>
            <person name="Varghese N."/>
            <person name="Submissions S."/>
        </authorList>
    </citation>
    <scope>NUCLEOTIDE SEQUENCE [LARGE SCALE GENOMIC DNA]</scope>
    <source>
        <strain evidence="2">DSM 21768</strain>
    </source>
</reference>
<gene>
    <name evidence="1" type="ORF">SAMN02745664_1314</name>
</gene>
<evidence type="ECO:0000313" key="1">
    <source>
        <dbReference type="EMBL" id="SIS09870.1"/>
    </source>
</evidence>
<dbReference type="AlphaFoldDB" id="A0A1N7GBD4"/>
<keyword evidence="2" id="KW-1185">Reference proteome</keyword>
<dbReference type="Proteomes" id="UP000187495">
    <property type="component" value="Unassembled WGS sequence"/>
</dbReference>
<organism evidence="1 2">
    <name type="scientific">Moraxella cuniculi DSM 21768</name>
    <dbReference type="NCBI Taxonomy" id="1122245"/>
    <lineage>
        <taxon>Bacteria</taxon>
        <taxon>Pseudomonadati</taxon>
        <taxon>Pseudomonadota</taxon>
        <taxon>Gammaproteobacteria</taxon>
        <taxon>Moraxellales</taxon>
        <taxon>Moraxellaceae</taxon>
        <taxon>Moraxella</taxon>
    </lineage>
</organism>
<accession>A0A1N7GBD4</accession>
<proteinExistence type="predicted"/>
<dbReference type="RefSeq" id="WP_076556246.1">
    <property type="nucleotide sequence ID" value="NZ_FTNU01000031.1"/>
</dbReference>
<dbReference type="EMBL" id="FTNU01000031">
    <property type="protein sequence ID" value="SIS09870.1"/>
    <property type="molecule type" value="Genomic_DNA"/>
</dbReference>
<sequence>MSANIKCYDPATGRVLFDLASNTSRIIEIRDVPQNTAGEIVVNESGAVFAFWFADYSPYGAEEYDSAMDKVLQLSQSGNRVTYNNRTPLTQKLYIGVASL</sequence>
<evidence type="ECO:0000313" key="2">
    <source>
        <dbReference type="Proteomes" id="UP000187495"/>
    </source>
</evidence>
<protein>
    <submittedName>
        <fullName evidence="1">Uncharacterized protein</fullName>
    </submittedName>
</protein>
<dbReference type="STRING" id="34061.B0189_10980"/>
<name>A0A1N7GBD4_9GAMM</name>